<dbReference type="Proteomes" id="UP000431264">
    <property type="component" value="Unassembled WGS sequence"/>
</dbReference>
<accession>A0A6I4IKA6</accession>
<dbReference type="RefSeq" id="WP_140996870.1">
    <property type="nucleotide sequence ID" value="NZ_VDCZ01000002.1"/>
</dbReference>
<feature type="transmembrane region" description="Helical" evidence="1">
    <location>
        <begin position="93"/>
        <end position="115"/>
    </location>
</feature>
<evidence type="ECO:0000256" key="1">
    <source>
        <dbReference type="SAM" id="Phobius"/>
    </source>
</evidence>
<dbReference type="EMBL" id="WQLW01000002">
    <property type="protein sequence ID" value="MVO08481.1"/>
    <property type="molecule type" value="Genomic_DNA"/>
</dbReference>
<organism evidence="2 3">
    <name type="scientific">Flavobacterium profundi</name>
    <dbReference type="NCBI Taxonomy" id="1774945"/>
    <lineage>
        <taxon>Bacteria</taxon>
        <taxon>Pseudomonadati</taxon>
        <taxon>Bacteroidota</taxon>
        <taxon>Flavobacteriia</taxon>
        <taxon>Flavobacteriales</taxon>
        <taxon>Flavobacteriaceae</taxon>
        <taxon>Flavobacterium</taxon>
    </lineage>
</organism>
<keyword evidence="3" id="KW-1185">Reference proteome</keyword>
<sequence>MTKRDFFRLLIKIFGLYSLIITLFTFIPQNITNVFVYRDESWIQLIIVGSVILLLVLFYLLLFKADYIIDKLELDKGFDTDTIVLGNFSNEQILKLAIILIGGFLLIDYFPNFLFEIITIFKMKVSNHGIMGNEVNYFSFSTAIINLVLGLILITNYKRISLFLDKK</sequence>
<feature type="transmembrane region" description="Helical" evidence="1">
    <location>
        <begin position="42"/>
        <end position="62"/>
    </location>
</feature>
<protein>
    <submittedName>
        <fullName evidence="2">Uncharacterized protein</fullName>
    </submittedName>
</protein>
<gene>
    <name evidence="2" type="ORF">GOQ30_04800</name>
</gene>
<reference evidence="3" key="1">
    <citation type="submission" date="2019-05" db="EMBL/GenBank/DDBJ databases">
        <title>Flavobacterium profundi sp. nov., isolated from a deep-sea seamount.</title>
        <authorList>
            <person name="Zhang D.-C."/>
        </authorList>
    </citation>
    <scope>NUCLEOTIDE SEQUENCE [LARGE SCALE GENOMIC DNA]</scope>
    <source>
        <strain evidence="3">TP390</strain>
    </source>
</reference>
<dbReference type="AlphaFoldDB" id="A0A6I4IKA6"/>
<comment type="caution">
    <text evidence="2">The sequence shown here is derived from an EMBL/GenBank/DDBJ whole genome shotgun (WGS) entry which is preliminary data.</text>
</comment>
<feature type="transmembrane region" description="Helical" evidence="1">
    <location>
        <begin position="135"/>
        <end position="157"/>
    </location>
</feature>
<dbReference type="OrthoDB" id="1453725at2"/>
<keyword evidence="1" id="KW-0472">Membrane</keyword>
<proteinExistence type="predicted"/>
<keyword evidence="1" id="KW-1133">Transmembrane helix</keyword>
<evidence type="ECO:0000313" key="2">
    <source>
        <dbReference type="EMBL" id="MVO08481.1"/>
    </source>
</evidence>
<feature type="transmembrane region" description="Helical" evidence="1">
    <location>
        <begin position="9"/>
        <end position="27"/>
    </location>
</feature>
<evidence type="ECO:0000313" key="3">
    <source>
        <dbReference type="Proteomes" id="UP000431264"/>
    </source>
</evidence>
<keyword evidence="1" id="KW-0812">Transmembrane</keyword>
<name>A0A6I4IKA6_9FLAO</name>